<sequence length="274" mass="31286">MTITIRKLTDKEELHALEALEGTIWSGSSVIPLHMTLTVAKFGGLFLGAYDGDRMIGFLYSFPGYTDGELHLCSHMLGFLPEYRQQGLGVRMKWMQREEALQAGYPKITWTYDPLETVNGYLNIAKLGGIVRRYLPNCYGELNDDLNRGLPTDRFLVEWFIASDRVERHRTGKPERSDTAAVPEVLCCDLSSELPRPRDIRLNRSDERLLLSVPAHFQAVKQADMGAAAAWREATRALFTHYFEQGYVVTDLLRDQSIVRYVLEKRPVEDILRS</sequence>
<accession>A0AA48RGG5</accession>
<dbReference type="GO" id="GO:0016747">
    <property type="term" value="F:acyltransferase activity, transferring groups other than amino-acyl groups"/>
    <property type="evidence" value="ECO:0007669"/>
    <property type="project" value="InterPro"/>
</dbReference>
<proteinExistence type="predicted"/>
<evidence type="ECO:0000259" key="1">
    <source>
        <dbReference type="PROSITE" id="PS51186"/>
    </source>
</evidence>
<dbReference type="PROSITE" id="PS51186">
    <property type="entry name" value="GNAT"/>
    <property type="match status" value="1"/>
</dbReference>
<feature type="domain" description="N-acetyltransferase" evidence="1">
    <location>
        <begin position="3"/>
        <end position="153"/>
    </location>
</feature>
<dbReference type="PANTHER" id="PTHR41700:SF1">
    <property type="entry name" value="N-ACETYLTRANSFERASE DOMAIN-CONTAINING PROTEIN"/>
    <property type="match status" value="1"/>
</dbReference>
<evidence type="ECO:0000313" key="3">
    <source>
        <dbReference type="Proteomes" id="UP001189619"/>
    </source>
</evidence>
<dbReference type="CDD" id="cd04301">
    <property type="entry name" value="NAT_SF"/>
    <property type="match status" value="1"/>
</dbReference>
<dbReference type="Pfam" id="PF00583">
    <property type="entry name" value="Acetyltransf_1"/>
    <property type="match status" value="1"/>
</dbReference>
<gene>
    <name evidence="2" type="ORF">BSPP4475_05255</name>
</gene>
<dbReference type="KEGG" id="bayd:BSPP4475_05255"/>
<reference evidence="2" key="1">
    <citation type="submission" date="2023-07" db="EMBL/GenBank/DDBJ databases">
        <authorList>
            <person name="Ivanov I."/>
            <person name="Teneva D."/>
            <person name="Stoikov I."/>
        </authorList>
    </citation>
    <scope>NUCLEOTIDE SEQUENCE</scope>
    <source>
        <strain evidence="2">4475</strain>
    </source>
</reference>
<dbReference type="EMBL" id="OY569118">
    <property type="protein sequence ID" value="CAJ1001736.1"/>
    <property type="molecule type" value="Genomic_DNA"/>
</dbReference>
<organism evidence="2 3">
    <name type="scientific">Brevibacillus aydinogluensis</name>
    <dbReference type="NCBI Taxonomy" id="927786"/>
    <lineage>
        <taxon>Bacteria</taxon>
        <taxon>Bacillati</taxon>
        <taxon>Bacillota</taxon>
        <taxon>Bacilli</taxon>
        <taxon>Bacillales</taxon>
        <taxon>Paenibacillaceae</taxon>
        <taxon>Brevibacillus</taxon>
    </lineage>
</organism>
<name>A0AA48RGG5_9BACL</name>
<dbReference type="RefSeq" id="WP_171567520.1">
    <property type="nucleotide sequence ID" value="NZ_JAUSVZ010000014.1"/>
</dbReference>
<dbReference type="Gene3D" id="3.40.630.30">
    <property type="match status" value="1"/>
</dbReference>
<dbReference type="SUPFAM" id="SSF55729">
    <property type="entry name" value="Acyl-CoA N-acyltransferases (Nat)"/>
    <property type="match status" value="1"/>
</dbReference>
<dbReference type="InterPro" id="IPR016181">
    <property type="entry name" value="Acyl_CoA_acyltransferase"/>
</dbReference>
<dbReference type="InterPro" id="IPR000182">
    <property type="entry name" value="GNAT_dom"/>
</dbReference>
<dbReference type="Proteomes" id="UP001189619">
    <property type="component" value="Chromosome"/>
</dbReference>
<dbReference type="AlphaFoldDB" id="A0AA48RGG5"/>
<dbReference type="PANTHER" id="PTHR41700">
    <property type="entry name" value="GCN5-RELATED N-ACETYLTRANSFERASE"/>
    <property type="match status" value="1"/>
</dbReference>
<dbReference type="InterPro" id="IPR038764">
    <property type="entry name" value="GNAT_N_AcTrfase_prd"/>
</dbReference>
<evidence type="ECO:0000313" key="2">
    <source>
        <dbReference type="EMBL" id="CAJ1001736.1"/>
    </source>
</evidence>
<keyword evidence="3" id="KW-1185">Reference proteome</keyword>
<protein>
    <submittedName>
        <fullName evidence="2">N-acetyltransferase domain-containing protein</fullName>
    </submittedName>
</protein>